<name>A0A316WCM1_9BASI</name>
<keyword evidence="1" id="KW-0812">Transmembrane</keyword>
<dbReference type="InParanoid" id="A0A316WCM1"/>
<sequence length="149" mass="16152">MSFDASLSVFWSFASAKCLTARIALATLLLAISIYCISNMTFAPFIRCLATLAMLPMRWLHARSADGSSCEPAKQASLFLSSKSGVVTLLRAGMLRVAPQMERRQPSQTEGRRSLMSCESRAAWAGGLGTECPPKCILHARGPPDERQG</sequence>
<dbReference type="GeneID" id="37032426"/>
<dbReference type="Proteomes" id="UP000245783">
    <property type="component" value="Unassembled WGS sequence"/>
</dbReference>
<evidence type="ECO:0000313" key="2">
    <source>
        <dbReference type="EMBL" id="PWN45613.1"/>
    </source>
</evidence>
<reference evidence="2 3" key="1">
    <citation type="journal article" date="2018" name="Mol. Biol. Evol.">
        <title>Broad Genomic Sampling Reveals a Smut Pathogenic Ancestry of the Fungal Clade Ustilaginomycotina.</title>
        <authorList>
            <person name="Kijpornyongpan T."/>
            <person name="Mondo S.J."/>
            <person name="Barry K."/>
            <person name="Sandor L."/>
            <person name="Lee J."/>
            <person name="Lipzen A."/>
            <person name="Pangilinan J."/>
            <person name="LaButti K."/>
            <person name="Hainaut M."/>
            <person name="Henrissat B."/>
            <person name="Grigoriev I.V."/>
            <person name="Spatafora J.W."/>
            <person name="Aime M.C."/>
        </authorList>
    </citation>
    <scope>NUCLEOTIDE SEQUENCE [LARGE SCALE GENOMIC DNA]</scope>
    <source>
        <strain evidence="2 3">MCA 4658</strain>
    </source>
</reference>
<accession>A0A316WCM1</accession>
<keyword evidence="1" id="KW-0472">Membrane</keyword>
<evidence type="ECO:0000313" key="3">
    <source>
        <dbReference type="Proteomes" id="UP000245783"/>
    </source>
</evidence>
<gene>
    <name evidence="2" type="ORF">IE81DRAFT_163418</name>
</gene>
<dbReference type="AlphaFoldDB" id="A0A316WCM1"/>
<keyword evidence="3" id="KW-1185">Reference proteome</keyword>
<keyword evidence="1" id="KW-1133">Transmembrane helix</keyword>
<organism evidence="2 3">
    <name type="scientific">Ceraceosorus guamensis</name>
    <dbReference type="NCBI Taxonomy" id="1522189"/>
    <lineage>
        <taxon>Eukaryota</taxon>
        <taxon>Fungi</taxon>
        <taxon>Dikarya</taxon>
        <taxon>Basidiomycota</taxon>
        <taxon>Ustilaginomycotina</taxon>
        <taxon>Exobasidiomycetes</taxon>
        <taxon>Ceraceosorales</taxon>
        <taxon>Ceraceosoraceae</taxon>
        <taxon>Ceraceosorus</taxon>
    </lineage>
</organism>
<dbReference type="EMBL" id="KZ819354">
    <property type="protein sequence ID" value="PWN45613.1"/>
    <property type="molecule type" value="Genomic_DNA"/>
</dbReference>
<protein>
    <submittedName>
        <fullName evidence="2">Uncharacterized protein</fullName>
    </submittedName>
</protein>
<proteinExistence type="predicted"/>
<dbReference type="RefSeq" id="XP_025372773.1">
    <property type="nucleotide sequence ID" value="XM_025510556.1"/>
</dbReference>
<evidence type="ECO:0000256" key="1">
    <source>
        <dbReference type="SAM" id="Phobius"/>
    </source>
</evidence>
<feature type="transmembrane region" description="Helical" evidence="1">
    <location>
        <begin position="30"/>
        <end position="55"/>
    </location>
</feature>